<sequence length="120" mass="13942">MVKRLATSPHDPLGITDSACKNHLVMIAYDIHEQRRAVNPRQRSIESNMHRDLTQSSHLMTPTESWRFEKTEYAAGIHLHLKELYGENSRIRRKPLPMPILRNWQSWTNGGMTSLRHGAM</sequence>
<reference evidence="1 2" key="1">
    <citation type="journal article" date="2015" name="Proc. Natl. Acad. Sci. U.S.A.">
        <title>The resurrection genome of Boea hygrometrica: A blueprint for survival of dehydration.</title>
        <authorList>
            <person name="Xiao L."/>
            <person name="Yang G."/>
            <person name="Zhang L."/>
            <person name="Yang X."/>
            <person name="Zhao S."/>
            <person name="Ji Z."/>
            <person name="Zhou Q."/>
            <person name="Hu M."/>
            <person name="Wang Y."/>
            <person name="Chen M."/>
            <person name="Xu Y."/>
            <person name="Jin H."/>
            <person name="Xiao X."/>
            <person name="Hu G."/>
            <person name="Bao F."/>
            <person name="Hu Y."/>
            <person name="Wan P."/>
            <person name="Li L."/>
            <person name="Deng X."/>
            <person name="Kuang T."/>
            <person name="Xiang C."/>
            <person name="Zhu J.K."/>
            <person name="Oliver M.J."/>
            <person name="He Y."/>
        </authorList>
    </citation>
    <scope>NUCLEOTIDE SEQUENCE [LARGE SCALE GENOMIC DNA]</scope>
    <source>
        <strain evidence="2">cv. XS01</strain>
    </source>
</reference>
<keyword evidence="2" id="KW-1185">Reference proteome</keyword>
<evidence type="ECO:0000313" key="1">
    <source>
        <dbReference type="EMBL" id="KZV49497.1"/>
    </source>
</evidence>
<protein>
    <submittedName>
        <fullName evidence="1">Uncharacterized protein</fullName>
    </submittedName>
</protein>
<proteinExistence type="predicted"/>
<dbReference type="Proteomes" id="UP000250235">
    <property type="component" value="Unassembled WGS sequence"/>
</dbReference>
<dbReference type="AlphaFoldDB" id="A0A2Z7CU38"/>
<evidence type="ECO:0000313" key="2">
    <source>
        <dbReference type="Proteomes" id="UP000250235"/>
    </source>
</evidence>
<organism evidence="1 2">
    <name type="scientific">Dorcoceras hygrometricum</name>
    <dbReference type="NCBI Taxonomy" id="472368"/>
    <lineage>
        <taxon>Eukaryota</taxon>
        <taxon>Viridiplantae</taxon>
        <taxon>Streptophyta</taxon>
        <taxon>Embryophyta</taxon>
        <taxon>Tracheophyta</taxon>
        <taxon>Spermatophyta</taxon>
        <taxon>Magnoliopsida</taxon>
        <taxon>eudicotyledons</taxon>
        <taxon>Gunneridae</taxon>
        <taxon>Pentapetalae</taxon>
        <taxon>asterids</taxon>
        <taxon>lamiids</taxon>
        <taxon>Lamiales</taxon>
        <taxon>Gesneriaceae</taxon>
        <taxon>Didymocarpoideae</taxon>
        <taxon>Trichosporeae</taxon>
        <taxon>Loxocarpinae</taxon>
        <taxon>Dorcoceras</taxon>
    </lineage>
</organism>
<dbReference type="EMBL" id="KQ993023">
    <property type="protein sequence ID" value="KZV49497.1"/>
    <property type="molecule type" value="Genomic_DNA"/>
</dbReference>
<name>A0A2Z7CU38_9LAMI</name>
<accession>A0A2Z7CU38</accession>
<dbReference type="OrthoDB" id="1920930at2759"/>
<gene>
    <name evidence="1" type="ORF">F511_28907</name>
</gene>